<keyword evidence="3" id="KW-1003">Cell membrane</keyword>
<name>A0ABX7FLS3_BRECH</name>
<accession>A0ABX7FLS3</accession>
<evidence type="ECO:0000256" key="2">
    <source>
        <dbReference type="ARBA" id="ARBA00022448"/>
    </source>
</evidence>
<evidence type="ECO:0000313" key="10">
    <source>
        <dbReference type="Proteomes" id="UP000596248"/>
    </source>
</evidence>
<evidence type="ECO:0000256" key="7">
    <source>
        <dbReference type="RuleBase" id="RU363032"/>
    </source>
</evidence>
<feature type="transmembrane region" description="Helical" evidence="7">
    <location>
        <begin position="137"/>
        <end position="157"/>
    </location>
</feature>
<evidence type="ECO:0000256" key="1">
    <source>
        <dbReference type="ARBA" id="ARBA00004651"/>
    </source>
</evidence>
<feature type="transmembrane region" description="Helical" evidence="7">
    <location>
        <begin position="102"/>
        <end position="125"/>
    </location>
</feature>
<dbReference type="EMBL" id="CP069127">
    <property type="protein sequence ID" value="QRG66795.1"/>
    <property type="molecule type" value="Genomic_DNA"/>
</dbReference>
<dbReference type="InterPro" id="IPR000515">
    <property type="entry name" value="MetI-like"/>
</dbReference>
<feature type="transmembrane region" description="Helical" evidence="7">
    <location>
        <begin position="39"/>
        <end position="59"/>
    </location>
</feature>
<dbReference type="Gene3D" id="1.10.3720.10">
    <property type="entry name" value="MetI-like"/>
    <property type="match status" value="1"/>
</dbReference>
<evidence type="ECO:0000256" key="6">
    <source>
        <dbReference type="ARBA" id="ARBA00023136"/>
    </source>
</evidence>
<dbReference type="PROSITE" id="PS50928">
    <property type="entry name" value="ABC_TM1"/>
    <property type="match status" value="1"/>
</dbReference>
<keyword evidence="5 7" id="KW-1133">Transmembrane helix</keyword>
<reference evidence="9 10" key="1">
    <citation type="submission" date="2021-01" db="EMBL/GenBank/DDBJ databases">
        <title>Identification of strong promoters based on the transcriptome of Brevibacillus choshinensis.</title>
        <authorList>
            <person name="Yao D."/>
            <person name="Zhang K."/>
            <person name="Wu J."/>
        </authorList>
    </citation>
    <scope>NUCLEOTIDE SEQUENCE [LARGE SCALE GENOMIC DNA]</scope>
    <source>
        <strain evidence="9 10">HPD31-SP3</strain>
    </source>
</reference>
<keyword evidence="4 7" id="KW-0812">Transmembrane</keyword>
<evidence type="ECO:0000259" key="8">
    <source>
        <dbReference type="PROSITE" id="PS50928"/>
    </source>
</evidence>
<comment type="similarity">
    <text evidence="7">Belongs to the binding-protein-dependent transport system permease family.</text>
</comment>
<dbReference type="InterPro" id="IPR050366">
    <property type="entry name" value="BP-dependent_transpt_permease"/>
</dbReference>
<evidence type="ECO:0000313" key="9">
    <source>
        <dbReference type="EMBL" id="QRG66795.1"/>
    </source>
</evidence>
<comment type="subcellular location">
    <subcellularLocation>
        <location evidence="1 7">Cell membrane</location>
        <topology evidence="1 7">Multi-pass membrane protein</topology>
    </subcellularLocation>
</comment>
<evidence type="ECO:0000256" key="4">
    <source>
        <dbReference type="ARBA" id="ARBA00022692"/>
    </source>
</evidence>
<proteinExistence type="inferred from homology"/>
<feature type="domain" description="ABC transmembrane type-1" evidence="8">
    <location>
        <begin position="98"/>
        <end position="287"/>
    </location>
</feature>
<dbReference type="RefSeq" id="WP_203353860.1">
    <property type="nucleotide sequence ID" value="NZ_CP069127.1"/>
</dbReference>
<gene>
    <name evidence="9" type="ORF">JNE38_25475</name>
</gene>
<dbReference type="Pfam" id="PF00528">
    <property type="entry name" value="BPD_transp_1"/>
    <property type="match status" value="1"/>
</dbReference>
<dbReference type="InterPro" id="IPR025966">
    <property type="entry name" value="OppC_N"/>
</dbReference>
<keyword evidence="6 7" id="KW-0472">Membrane</keyword>
<feature type="transmembrane region" description="Helical" evidence="7">
    <location>
        <begin position="163"/>
        <end position="180"/>
    </location>
</feature>
<feature type="transmembrane region" description="Helical" evidence="7">
    <location>
        <begin position="268"/>
        <end position="286"/>
    </location>
</feature>
<dbReference type="PANTHER" id="PTHR43386">
    <property type="entry name" value="OLIGOPEPTIDE TRANSPORT SYSTEM PERMEASE PROTEIN APPC"/>
    <property type="match status" value="1"/>
</dbReference>
<dbReference type="SUPFAM" id="SSF161098">
    <property type="entry name" value="MetI-like"/>
    <property type="match status" value="1"/>
</dbReference>
<organism evidence="9 10">
    <name type="scientific">Brevibacillus choshinensis</name>
    <dbReference type="NCBI Taxonomy" id="54911"/>
    <lineage>
        <taxon>Bacteria</taxon>
        <taxon>Bacillati</taxon>
        <taxon>Bacillota</taxon>
        <taxon>Bacilli</taxon>
        <taxon>Bacillales</taxon>
        <taxon>Paenibacillaceae</taxon>
        <taxon>Brevibacillus</taxon>
    </lineage>
</organism>
<dbReference type="Proteomes" id="UP000596248">
    <property type="component" value="Chromosome"/>
</dbReference>
<keyword evidence="10" id="KW-1185">Reference proteome</keyword>
<dbReference type="InterPro" id="IPR035906">
    <property type="entry name" value="MetI-like_sf"/>
</dbReference>
<dbReference type="CDD" id="cd06261">
    <property type="entry name" value="TM_PBP2"/>
    <property type="match status" value="1"/>
</dbReference>
<sequence length="303" mass="32349">MEGPAVGKSIAAIQNPAKTSKAAAELSTWAAFAKNKMGLVAFIVLLLFIVIALAAPLIVPYDPLEQNTAQRLQGPSADHFLGTDSYGRDVFSRILIGSQTSLIVGFIGVAISGIIGFSIGMIAGYKGGWIDDILMRILESIMTIPLILLGMMVLVALSSNLSTMILVISIGLIPGCARIARGSTLEIKEKEFIKATISMGGSSFRIIFMHILPNILGPLLVVSTLNMASVIRIEASLSFLGMGVKPPTPTWGNMIQEGFQFITLSPGLSLYPGIALMILSIAFNLIGDAMRDAIDPHLKHQRK</sequence>
<protein>
    <submittedName>
        <fullName evidence="9">ABC transporter permease</fullName>
    </submittedName>
</protein>
<dbReference type="PANTHER" id="PTHR43386:SF1">
    <property type="entry name" value="D,D-DIPEPTIDE TRANSPORT SYSTEM PERMEASE PROTEIN DDPC-RELATED"/>
    <property type="match status" value="1"/>
</dbReference>
<evidence type="ECO:0000256" key="5">
    <source>
        <dbReference type="ARBA" id="ARBA00022989"/>
    </source>
</evidence>
<evidence type="ECO:0000256" key="3">
    <source>
        <dbReference type="ARBA" id="ARBA00022475"/>
    </source>
</evidence>
<keyword evidence="2 7" id="KW-0813">Transport</keyword>
<dbReference type="Pfam" id="PF12911">
    <property type="entry name" value="OppC_N"/>
    <property type="match status" value="1"/>
</dbReference>